<keyword evidence="2" id="KW-0489">Methyltransferase</keyword>
<protein>
    <submittedName>
        <fullName evidence="2">FkbM family methyltransferase</fullName>
    </submittedName>
</protein>
<evidence type="ECO:0000313" key="3">
    <source>
        <dbReference type="Proteomes" id="UP000585507"/>
    </source>
</evidence>
<dbReference type="NCBIfam" id="TIGR01444">
    <property type="entry name" value="fkbM_fam"/>
    <property type="match status" value="1"/>
</dbReference>
<sequence length="299" mass="33167">MNTVPALLAKARNFSDKILWGRRVVGMGAAARGAVRIGYLYLRRPRRSEIELRSGPVLEFAFPSQVPRALLAFGDFIDPEFAFLRKVHRPDWIVADVGAAIGQFTLFATTLPAAKVHAFEPSSANVAALSRNIVRNNVSDRVEVHRIAFSNAESEAYFETTPSTWMSGIRETGTERVSVRTLSADFQERGLEHVSVLKINVAGFEPQVIEGAAAFLAGGGADILILLLGLGSLPWYAKLATYGYRFFYYHPNEIVLYEVTAFDADSVLEHRPWPARNIIAVHRSAMDRRPGLTIPVRKI</sequence>
<dbReference type="EMBL" id="JACHBK010000008">
    <property type="protein sequence ID" value="MBB5536975.1"/>
    <property type="molecule type" value="Genomic_DNA"/>
</dbReference>
<dbReference type="InterPro" id="IPR006342">
    <property type="entry name" value="FkbM_mtfrase"/>
</dbReference>
<dbReference type="PANTHER" id="PTHR34203:SF15">
    <property type="entry name" value="SLL1173 PROTEIN"/>
    <property type="match status" value="1"/>
</dbReference>
<proteinExistence type="predicted"/>
<comment type="caution">
    <text evidence="2">The sequence shown here is derived from an EMBL/GenBank/DDBJ whole genome shotgun (WGS) entry which is preliminary data.</text>
</comment>
<feature type="domain" description="Methyltransferase FkbM" evidence="1">
    <location>
        <begin position="96"/>
        <end position="216"/>
    </location>
</feature>
<gene>
    <name evidence="2" type="ORF">GGD55_003690</name>
</gene>
<reference evidence="2 3" key="1">
    <citation type="submission" date="2020-08" db="EMBL/GenBank/DDBJ databases">
        <title>Genomic Encyclopedia of Type Strains, Phase IV (KMG-V): Genome sequencing to study the core and pangenomes of soil and plant-associated prokaryotes.</title>
        <authorList>
            <person name="Whitman W."/>
        </authorList>
    </citation>
    <scope>NUCLEOTIDE SEQUENCE [LARGE SCALE GENOMIC DNA]</scope>
    <source>
        <strain evidence="2 3">SEMIA 4084</strain>
    </source>
</reference>
<dbReference type="InterPro" id="IPR029063">
    <property type="entry name" value="SAM-dependent_MTases_sf"/>
</dbReference>
<dbReference type="GO" id="GO:0008168">
    <property type="term" value="F:methyltransferase activity"/>
    <property type="evidence" value="ECO:0007669"/>
    <property type="project" value="UniProtKB-KW"/>
</dbReference>
<dbReference type="Proteomes" id="UP000585507">
    <property type="component" value="Unassembled WGS sequence"/>
</dbReference>
<dbReference type="Pfam" id="PF05050">
    <property type="entry name" value="Methyltransf_21"/>
    <property type="match status" value="1"/>
</dbReference>
<evidence type="ECO:0000313" key="2">
    <source>
        <dbReference type="EMBL" id="MBB5536975.1"/>
    </source>
</evidence>
<evidence type="ECO:0000259" key="1">
    <source>
        <dbReference type="Pfam" id="PF05050"/>
    </source>
</evidence>
<name>A0A7W8X854_9HYPH</name>
<dbReference type="GO" id="GO:0032259">
    <property type="term" value="P:methylation"/>
    <property type="evidence" value="ECO:0007669"/>
    <property type="project" value="UniProtKB-KW"/>
</dbReference>
<dbReference type="Gene3D" id="3.40.50.150">
    <property type="entry name" value="Vaccinia Virus protein VP39"/>
    <property type="match status" value="1"/>
</dbReference>
<dbReference type="AlphaFoldDB" id="A0A7W8X854"/>
<keyword evidence="3" id="KW-1185">Reference proteome</keyword>
<dbReference type="SUPFAM" id="SSF53335">
    <property type="entry name" value="S-adenosyl-L-methionine-dependent methyltransferases"/>
    <property type="match status" value="1"/>
</dbReference>
<dbReference type="InterPro" id="IPR052514">
    <property type="entry name" value="SAM-dependent_MTase"/>
</dbReference>
<accession>A0A7W8X854</accession>
<keyword evidence="2" id="KW-0808">Transferase</keyword>
<organism evidence="2 3">
    <name type="scientific">Rhizobium giardinii</name>
    <dbReference type="NCBI Taxonomy" id="56731"/>
    <lineage>
        <taxon>Bacteria</taxon>
        <taxon>Pseudomonadati</taxon>
        <taxon>Pseudomonadota</taxon>
        <taxon>Alphaproteobacteria</taxon>
        <taxon>Hyphomicrobiales</taxon>
        <taxon>Rhizobiaceae</taxon>
        <taxon>Rhizobium/Agrobacterium group</taxon>
        <taxon>Rhizobium</taxon>
    </lineage>
</organism>
<dbReference type="RefSeq" id="WP_018329193.1">
    <property type="nucleotide sequence ID" value="NZ_JACHBK010000008.1"/>
</dbReference>
<dbReference type="PANTHER" id="PTHR34203">
    <property type="entry name" value="METHYLTRANSFERASE, FKBM FAMILY PROTEIN"/>
    <property type="match status" value="1"/>
</dbReference>